<evidence type="ECO:0000256" key="9">
    <source>
        <dbReference type="SAM" id="MobiDB-lite"/>
    </source>
</evidence>
<accession>A0A1H2L640</accession>
<feature type="transmembrane region" description="Helical" evidence="10">
    <location>
        <begin position="271"/>
        <end position="292"/>
    </location>
</feature>
<dbReference type="Pfam" id="PF00999">
    <property type="entry name" value="Na_H_Exchanger"/>
    <property type="match status" value="1"/>
</dbReference>
<dbReference type="Gene3D" id="1.20.1530.20">
    <property type="match status" value="1"/>
</dbReference>
<keyword evidence="7" id="KW-0406">Ion transport</keyword>
<feature type="transmembrane region" description="Helical" evidence="10">
    <location>
        <begin position="110"/>
        <end position="133"/>
    </location>
</feature>
<evidence type="ECO:0000256" key="8">
    <source>
        <dbReference type="ARBA" id="ARBA00023136"/>
    </source>
</evidence>
<evidence type="ECO:0000256" key="10">
    <source>
        <dbReference type="SAM" id="Phobius"/>
    </source>
</evidence>
<evidence type="ECO:0000256" key="5">
    <source>
        <dbReference type="ARBA" id="ARBA00022692"/>
    </source>
</evidence>
<gene>
    <name evidence="12" type="ORF">SAMN04488563_5226</name>
</gene>
<evidence type="ECO:0000256" key="6">
    <source>
        <dbReference type="ARBA" id="ARBA00022989"/>
    </source>
</evidence>
<sequence length="417" mass="43072">MLAVVFIGYSAVAARLGRWSITAPMVFITAGALVGPHGFGILDMATDLEAVKIIAEVTLALILFADASTLRWSEVRLDASLPARLLVLGFPLTVLAGMLAGWWLMPAAGWAAAALAASMLAPTDAALGLGVFTDRSVPARIRRALNVESGLNDGLATPLVTLFLAVVVAEEGAGPDGWLAESARELGIAVVVSAVVGLGAGRLVSDARRRGWTSPVSEQLAVLATALLSYAAAVAAGGNGFVAAFVAGILFAAASAGRLHQATEFTEDLGLFTSYLIWALFGALLVAAVLTHDIHPSAIVYALVSLPLVRMVPVAMALAGTGLRPVSVAFMGWFGPRGLASVLFTLIAHESLETGGLASERLIEVATWTILLSVVAHGLTAGPLAAAYGRAVTESAAEHRGPTLETETRVRRSLSAR</sequence>
<reference evidence="13" key="1">
    <citation type="submission" date="2016-10" db="EMBL/GenBank/DDBJ databases">
        <authorList>
            <person name="Varghese N."/>
            <person name="Submissions S."/>
        </authorList>
    </citation>
    <scope>NUCLEOTIDE SEQUENCE [LARGE SCALE GENOMIC DNA]</scope>
    <source>
        <strain evidence="13">DSM 45079</strain>
    </source>
</reference>
<comment type="subcellular location">
    <subcellularLocation>
        <location evidence="1">Cell membrane</location>
        <topology evidence="1">Multi-pass membrane protein</topology>
    </subcellularLocation>
</comment>
<organism evidence="12 13">
    <name type="scientific">Jiangella alkaliphila</name>
    <dbReference type="NCBI Taxonomy" id="419479"/>
    <lineage>
        <taxon>Bacteria</taxon>
        <taxon>Bacillati</taxon>
        <taxon>Actinomycetota</taxon>
        <taxon>Actinomycetes</taxon>
        <taxon>Jiangellales</taxon>
        <taxon>Jiangellaceae</taxon>
        <taxon>Jiangella</taxon>
    </lineage>
</organism>
<dbReference type="GO" id="GO:0005886">
    <property type="term" value="C:plasma membrane"/>
    <property type="evidence" value="ECO:0007669"/>
    <property type="project" value="UniProtKB-SubCell"/>
</dbReference>
<dbReference type="PANTHER" id="PTHR32507:SF8">
    <property type="entry name" value="CNH1P"/>
    <property type="match status" value="1"/>
</dbReference>
<feature type="domain" description="Cation/H+ exchanger transmembrane" evidence="11">
    <location>
        <begin position="4"/>
        <end position="385"/>
    </location>
</feature>
<dbReference type="GO" id="GO:0015297">
    <property type="term" value="F:antiporter activity"/>
    <property type="evidence" value="ECO:0007669"/>
    <property type="project" value="UniProtKB-KW"/>
</dbReference>
<keyword evidence="2" id="KW-0813">Transport</keyword>
<evidence type="ECO:0000259" key="11">
    <source>
        <dbReference type="Pfam" id="PF00999"/>
    </source>
</evidence>
<feature type="transmembrane region" description="Helical" evidence="10">
    <location>
        <begin position="85"/>
        <end position="104"/>
    </location>
</feature>
<feature type="compositionally biased region" description="Basic and acidic residues" evidence="9">
    <location>
        <begin position="397"/>
        <end position="410"/>
    </location>
</feature>
<feature type="transmembrane region" description="Helical" evidence="10">
    <location>
        <begin position="241"/>
        <end position="259"/>
    </location>
</feature>
<keyword evidence="13" id="KW-1185">Reference proteome</keyword>
<proteinExistence type="predicted"/>
<keyword evidence="3" id="KW-0050">Antiport</keyword>
<feature type="transmembrane region" description="Helical" evidence="10">
    <location>
        <begin position="298"/>
        <end position="319"/>
    </location>
</feature>
<dbReference type="GO" id="GO:1902600">
    <property type="term" value="P:proton transmembrane transport"/>
    <property type="evidence" value="ECO:0007669"/>
    <property type="project" value="InterPro"/>
</dbReference>
<feature type="region of interest" description="Disordered" evidence="9">
    <location>
        <begin position="397"/>
        <end position="417"/>
    </location>
</feature>
<name>A0A1H2L640_9ACTN</name>
<protein>
    <submittedName>
        <fullName evidence="12">NhaP-type Na+/H+ or K+/H+ antiporter</fullName>
    </submittedName>
</protein>
<dbReference type="InterPro" id="IPR038770">
    <property type="entry name" value="Na+/solute_symporter_sf"/>
</dbReference>
<feature type="transmembrane region" description="Helical" evidence="10">
    <location>
        <begin position="186"/>
        <end position="204"/>
    </location>
</feature>
<feature type="transmembrane region" description="Helical" evidence="10">
    <location>
        <begin position="21"/>
        <end position="41"/>
    </location>
</feature>
<evidence type="ECO:0000256" key="7">
    <source>
        <dbReference type="ARBA" id="ARBA00023065"/>
    </source>
</evidence>
<dbReference type="AlphaFoldDB" id="A0A1H2L640"/>
<dbReference type="PANTHER" id="PTHR32507">
    <property type="entry name" value="NA(+)/H(+) ANTIPORTER 1"/>
    <property type="match status" value="1"/>
</dbReference>
<keyword evidence="5 10" id="KW-0812">Transmembrane</keyword>
<feature type="transmembrane region" description="Helical" evidence="10">
    <location>
        <begin position="154"/>
        <end position="174"/>
    </location>
</feature>
<dbReference type="InterPro" id="IPR006153">
    <property type="entry name" value="Cation/H_exchanger_TM"/>
</dbReference>
<keyword evidence="4" id="KW-1003">Cell membrane</keyword>
<dbReference type="EMBL" id="LT629791">
    <property type="protein sequence ID" value="SDU76510.1"/>
    <property type="molecule type" value="Genomic_DNA"/>
</dbReference>
<evidence type="ECO:0000256" key="4">
    <source>
        <dbReference type="ARBA" id="ARBA00022475"/>
    </source>
</evidence>
<evidence type="ECO:0000313" key="13">
    <source>
        <dbReference type="Proteomes" id="UP000182977"/>
    </source>
</evidence>
<evidence type="ECO:0000256" key="3">
    <source>
        <dbReference type="ARBA" id="ARBA00022449"/>
    </source>
</evidence>
<feature type="transmembrane region" description="Helical" evidence="10">
    <location>
        <begin position="368"/>
        <end position="388"/>
    </location>
</feature>
<evidence type="ECO:0000256" key="1">
    <source>
        <dbReference type="ARBA" id="ARBA00004651"/>
    </source>
</evidence>
<keyword evidence="8 10" id="KW-0472">Membrane</keyword>
<evidence type="ECO:0000256" key="2">
    <source>
        <dbReference type="ARBA" id="ARBA00022448"/>
    </source>
</evidence>
<dbReference type="Proteomes" id="UP000182977">
    <property type="component" value="Chromosome I"/>
</dbReference>
<evidence type="ECO:0000313" key="12">
    <source>
        <dbReference type="EMBL" id="SDU76510.1"/>
    </source>
</evidence>
<keyword evidence="6 10" id="KW-1133">Transmembrane helix</keyword>